<gene>
    <name evidence="2" type="ORF">GCM10025791_19000</name>
</gene>
<keyword evidence="1" id="KW-1133">Transmembrane helix</keyword>
<accession>A0AAV3U2Y8</accession>
<organism evidence="2 3">
    <name type="scientific">Halioxenophilus aromaticivorans</name>
    <dbReference type="NCBI Taxonomy" id="1306992"/>
    <lineage>
        <taxon>Bacteria</taxon>
        <taxon>Pseudomonadati</taxon>
        <taxon>Pseudomonadota</taxon>
        <taxon>Gammaproteobacteria</taxon>
        <taxon>Alteromonadales</taxon>
        <taxon>Alteromonadaceae</taxon>
        <taxon>Halioxenophilus</taxon>
    </lineage>
</organism>
<evidence type="ECO:0000313" key="3">
    <source>
        <dbReference type="Proteomes" id="UP001409585"/>
    </source>
</evidence>
<dbReference type="Proteomes" id="UP001409585">
    <property type="component" value="Unassembled WGS sequence"/>
</dbReference>
<feature type="transmembrane region" description="Helical" evidence="1">
    <location>
        <begin position="29"/>
        <end position="55"/>
    </location>
</feature>
<keyword evidence="3" id="KW-1185">Reference proteome</keyword>
<keyword evidence="1" id="KW-0472">Membrane</keyword>
<protein>
    <submittedName>
        <fullName evidence="2">Uncharacterized protein</fullName>
    </submittedName>
</protein>
<dbReference type="AlphaFoldDB" id="A0AAV3U2Y8"/>
<evidence type="ECO:0000256" key="1">
    <source>
        <dbReference type="SAM" id="Phobius"/>
    </source>
</evidence>
<proteinExistence type="predicted"/>
<comment type="caution">
    <text evidence="2">The sequence shown here is derived from an EMBL/GenBank/DDBJ whole genome shotgun (WGS) entry which is preliminary data.</text>
</comment>
<sequence>MSDSANKHEDQTIDTRDLKESMIEIESRFLKIASIQTILSVAAVFTGVIALYAALVESHAVRKQTTASVWPYVQAITRDNDNGEAAYVRISLNNVGVGPAKMQQLEVQYKGQDIGGWEPFIAQLDKTAKLGINYGKSDVQDRVLAPKETLLLFQTDEYKLAQLLQKAIANNELAISYCYCSIFDDCWLKHLPDSSGNQPIKEVDQCPTAAYSL</sequence>
<dbReference type="EMBL" id="BAABLX010000011">
    <property type="protein sequence ID" value="GAA4940818.1"/>
    <property type="molecule type" value="Genomic_DNA"/>
</dbReference>
<keyword evidence="1" id="KW-0812">Transmembrane</keyword>
<name>A0AAV3U2Y8_9ALTE</name>
<reference evidence="3" key="1">
    <citation type="journal article" date="2019" name="Int. J. Syst. Evol. Microbiol.">
        <title>The Global Catalogue of Microorganisms (GCM) 10K type strain sequencing project: providing services to taxonomists for standard genome sequencing and annotation.</title>
        <authorList>
            <consortium name="The Broad Institute Genomics Platform"/>
            <consortium name="The Broad Institute Genome Sequencing Center for Infectious Disease"/>
            <person name="Wu L."/>
            <person name="Ma J."/>
        </authorList>
    </citation>
    <scope>NUCLEOTIDE SEQUENCE [LARGE SCALE GENOMIC DNA]</scope>
    <source>
        <strain evidence="3">JCM 19134</strain>
    </source>
</reference>
<dbReference type="RefSeq" id="WP_345420721.1">
    <property type="nucleotide sequence ID" value="NZ_AP031496.1"/>
</dbReference>
<evidence type="ECO:0000313" key="2">
    <source>
        <dbReference type="EMBL" id="GAA4940818.1"/>
    </source>
</evidence>